<dbReference type="FunFam" id="2.40.10.10:FF:000068">
    <property type="entry name" value="transmembrane protease serine 2"/>
    <property type="match status" value="1"/>
</dbReference>
<evidence type="ECO:0000313" key="6">
    <source>
        <dbReference type="EMBL" id="CAF0842579.1"/>
    </source>
</evidence>
<dbReference type="InterPro" id="IPR033116">
    <property type="entry name" value="TRYPSIN_SER"/>
</dbReference>
<dbReference type="SUPFAM" id="SSF50494">
    <property type="entry name" value="Trypsin-like serine proteases"/>
    <property type="match status" value="1"/>
</dbReference>
<accession>A0A813VFE5</accession>
<dbReference type="InterPro" id="IPR001254">
    <property type="entry name" value="Trypsin_dom"/>
</dbReference>
<dbReference type="InterPro" id="IPR043504">
    <property type="entry name" value="Peptidase_S1_PA_chymotrypsin"/>
</dbReference>
<dbReference type="Gene3D" id="2.40.10.10">
    <property type="entry name" value="Trypsin-like serine proteases"/>
    <property type="match status" value="1"/>
</dbReference>
<dbReference type="InterPro" id="IPR009003">
    <property type="entry name" value="Peptidase_S1_PA"/>
</dbReference>
<sequence length="359" mass="41500">MSSENANTNTSLLKKSRKSTNNKPKKLIITSLICLSLTTFIILYIFLSKYLKKTILIDEPKFQWSHCGQTHYKPNVDLSKFDTSIRHKRIIGGEDSVKNSWPFLVSIRLVNNQSYHVCGGNLISDSHVLTAAHCLWLFFRPLDFNLTRVLETIEVYVGIHELNTDPQLLGDEYKYKIEIFNWHPDFDSDNLSLFNDIAIIKLKRKVNLNRPEANLVCLPFGKNYELKVDDWVVAIGWGTYSEDFDHSEHHKNYPQQAFFKIQDQHNSYCNSGLIGENWDKSRTVCAYDETQTPKSTCFGDSGGPVVAYRDHKWFLFGVISFGNDESNSTMRRCNGSQPFYFMNVTAYSDWILETIEKLK</sequence>
<dbReference type="Pfam" id="PF00089">
    <property type="entry name" value="Trypsin"/>
    <property type="match status" value="1"/>
</dbReference>
<keyword evidence="3" id="KW-0720">Serine protease</keyword>
<dbReference type="CDD" id="cd00190">
    <property type="entry name" value="Tryp_SPc"/>
    <property type="match status" value="1"/>
</dbReference>
<keyword evidence="7" id="KW-1185">Reference proteome</keyword>
<evidence type="ECO:0000313" key="7">
    <source>
        <dbReference type="Proteomes" id="UP000663879"/>
    </source>
</evidence>
<dbReference type="EMBL" id="CAJNOC010001182">
    <property type="protein sequence ID" value="CAF0842579.1"/>
    <property type="molecule type" value="Genomic_DNA"/>
</dbReference>
<dbReference type="SMART" id="SM00020">
    <property type="entry name" value="Tryp_SPc"/>
    <property type="match status" value="1"/>
</dbReference>
<evidence type="ECO:0000256" key="4">
    <source>
        <dbReference type="SAM" id="Phobius"/>
    </source>
</evidence>
<keyword evidence="4" id="KW-1133">Transmembrane helix</keyword>
<dbReference type="InterPro" id="IPR051487">
    <property type="entry name" value="Ser/Thr_Proteases_Immune/Dev"/>
</dbReference>
<dbReference type="GO" id="GO:0004252">
    <property type="term" value="F:serine-type endopeptidase activity"/>
    <property type="evidence" value="ECO:0007669"/>
    <property type="project" value="InterPro"/>
</dbReference>
<evidence type="ECO:0000259" key="5">
    <source>
        <dbReference type="PROSITE" id="PS50240"/>
    </source>
</evidence>
<comment type="caution">
    <text evidence="6">The sequence shown here is derived from an EMBL/GenBank/DDBJ whole genome shotgun (WGS) entry which is preliminary data.</text>
</comment>
<dbReference type="PRINTS" id="PR00722">
    <property type="entry name" value="CHYMOTRYPSIN"/>
</dbReference>
<dbReference type="AlphaFoldDB" id="A0A813VFE5"/>
<reference evidence="6" key="1">
    <citation type="submission" date="2021-02" db="EMBL/GenBank/DDBJ databases">
        <authorList>
            <person name="Nowell W R."/>
        </authorList>
    </citation>
    <scope>NUCLEOTIDE SEQUENCE</scope>
    <source>
        <strain evidence="6">Ploen Becks lab</strain>
    </source>
</reference>
<dbReference type="InterPro" id="IPR001314">
    <property type="entry name" value="Peptidase_S1A"/>
</dbReference>
<keyword evidence="4" id="KW-0472">Membrane</keyword>
<proteinExistence type="inferred from homology"/>
<dbReference type="InterPro" id="IPR018114">
    <property type="entry name" value="TRYPSIN_HIS"/>
</dbReference>
<name>A0A813VFE5_9BILA</name>
<comment type="similarity">
    <text evidence="2">Belongs to the peptidase S1 family. CLIP subfamily.</text>
</comment>
<feature type="domain" description="Peptidase S1" evidence="5">
    <location>
        <begin position="90"/>
        <end position="356"/>
    </location>
</feature>
<dbReference type="PANTHER" id="PTHR24256">
    <property type="entry name" value="TRYPTASE-RELATED"/>
    <property type="match status" value="1"/>
</dbReference>
<keyword evidence="4" id="KW-0812">Transmembrane</keyword>
<gene>
    <name evidence="6" type="ORF">OXX778_LOCUS8533</name>
</gene>
<feature type="transmembrane region" description="Helical" evidence="4">
    <location>
        <begin position="27"/>
        <end position="47"/>
    </location>
</feature>
<keyword evidence="1" id="KW-1015">Disulfide bond</keyword>
<dbReference type="GO" id="GO:0006508">
    <property type="term" value="P:proteolysis"/>
    <property type="evidence" value="ECO:0007669"/>
    <property type="project" value="UniProtKB-KW"/>
</dbReference>
<dbReference type="OrthoDB" id="5565075at2759"/>
<evidence type="ECO:0000256" key="2">
    <source>
        <dbReference type="ARBA" id="ARBA00024195"/>
    </source>
</evidence>
<keyword evidence="3" id="KW-0645">Protease</keyword>
<organism evidence="6 7">
    <name type="scientific">Brachionus calyciflorus</name>
    <dbReference type="NCBI Taxonomy" id="104777"/>
    <lineage>
        <taxon>Eukaryota</taxon>
        <taxon>Metazoa</taxon>
        <taxon>Spiralia</taxon>
        <taxon>Gnathifera</taxon>
        <taxon>Rotifera</taxon>
        <taxon>Eurotatoria</taxon>
        <taxon>Monogononta</taxon>
        <taxon>Pseudotrocha</taxon>
        <taxon>Ploima</taxon>
        <taxon>Brachionidae</taxon>
        <taxon>Brachionus</taxon>
    </lineage>
</organism>
<dbReference type="PROSITE" id="PS00135">
    <property type="entry name" value="TRYPSIN_SER"/>
    <property type="match status" value="1"/>
</dbReference>
<evidence type="ECO:0000256" key="1">
    <source>
        <dbReference type="ARBA" id="ARBA00023157"/>
    </source>
</evidence>
<protein>
    <recommendedName>
        <fullName evidence="5">Peptidase S1 domain-containing protein</fullName>
    </recommendedName>
</protein>
<dbReference type="PROSITE" id="PS00134">
    <property type="entry name" value="TRYPSIN_HIS"/>
    <property type="match status" value="1"/>
</dbReference>
<dbReference type="PROSITE" id="PS50240">
    <property type="entry name" value="TRYPSIN_DOM"/>
    <property type="match status" value="1"/>
</dbReference>
<evidence type="ECO:0000256" key="3">
    <source>
        <dbReference type="RuleBase" id="RU363034"/>
    </source>
</evidence>
<dbReference type="Proteomes" id="UP000663879">
    <property type="component" value="Unassembled WGS sequence"/>
</dbReference>
<keyword evidence="3" id="KW-0378">Hydrolase</keyword>